<name>A0A449B6G4_9BACT</name>
<reference evidence="2 3" key="1">
    <citation type="submission" date="2019-01" db="EMBL/GenBank/DDBJ databases">
        <authorList>
            <consortium name="Pathogen Informatics"/>
        </authorList>
    </citation>
    <scope>NUCLEOTIDE SEQUENCE [LARGE SCALE GENOMIC DNA]</scope>
    <source>
        <strain evidence="2 3">NCTC10179</strain>
    </source>
</reference>
<dbReference type="Proteomes" id="UP000289497">
    <property type="component" value="Chromosome"/>
</dbReference>
<evidence type="ECO:0000256" key="1">
    <source>
        <dbReference type="SAM" id="Phobius"/>
    </source>
</evidence>
<dbReference type="KEGG" id="mcou:NCTC10179_00372"/>
<keyword evidence="1" id="KW-0472">Membrane</keyword>
<evidence type="ECO:0000313" key="2">
    <source>
        <dbReference type="EMBL" id="VEU76201.1"/>
    </source>
</evidence>
<feature type="transmembrane region" description="Helical" evidence="1">
    <location>
        <begin position="113"/>
        <end position="135"/>
    </location>
</feature>
<accession>A0A449B6G4</accession>
<evidence type="ECO:0000313" key="3">
    <source>
        <dbReference type="Proteomes" id="UP000289497"/>
    </source>
</evidence>
<dbReference type="RefSeq" id="WP_036433761.1">
    <property type="nucleotide sequence ID" value="NZ_LR215039.1"/>
</dbReference>
<proteinExistence type="predicted"/>
<sequence length="266" mass="32305">MNILFWVGLISILTTVAFLFFMTFRVTNLFKWNFFKHLFKQIVNKLYFSFEENYPIPEDFLKGANLITKRIKFYIIANSIFILFFIIVLSVYFFVFKNYFENTDKFSSLETLIVFDFIFCFIHLAFMFALIYFTFKDIFNTILVNRMLEKVKINSKMFDNILEENIDKKWSILSIKRKFWINPNNNAFDMSHLAIYYFITTSEEGKWITETNLDVLKMIFKNFHKIRCVYAVLITFINDSNSPFYEENWKYYFNAYLHLKELSMLE</sequence>
<organism evidence="2 3">
    <name type="scientific">Mycoplasmopsis columboralis</name>
    <dbReference type="NCBI Taxonomy" id="171282"/>
    <lineage>
        <taxon>Bacteria</taxon>
        <taxon>Bacillati</taxon>
        <taxon>Mycoplasmatota</taxon>
        <taxon>Mycoplasmoidales</taxon>
        <taxon>Metamycoplasmataceae</taxon>
        <taxon>Mycoplasmopsis</taxon>
    </lineage>
</organism>
<keyword evidence="3" id="KW-1185">Reference proteome</keyword>
<dbReference type="EMBL" id="LR215039">
    <property type="protein sequence ID" value="VEU76201.1"/>
    <property type="molecule type" value="Genomic_DNA"/>
</dbReference>
<gene>
    <name evidence="2" type="ORF">NCTC10179_00372</name>
</gene>
<feature type="transmembrane region" description="Helical" evidence="1">
    <location>
        <begin position="6"/>
        <end position="26"/>
    </location>
</feature>
<keyword evidence="1" id="KW-1133">Transmembrane helix</keyword>
<feature type="transmembrane region" description="Helical" evidence="1">
    <location>
        <begin position="73"/>
        <end position="93"/>
    </location>
</feature>
<dbReference type="AlphaFoldDB" id="A0A449B6G4"/>
<keyword evidence="1" id="KW-0812">Transmembrane</keyword>
<protein>
    <submittedName>
        <fullName evidence="2">Uncharacterized protein</fullName>
    </submittedName>
</protein>